<dbReference type="STRING" id="1841861.GCA_900157365_00267"/>
<accession>A0A2U3P7N7</accession>
<proteinExistence type="predicted"/>
<feature type="non-terminal residue" evidence="1">
    <location>
        <position position="1"/>
    </location>
</feature>
<reference evidence="1 2" key="1">
    <citation type="submission" date="2017-01" db="EMBL/GenBank/DDBJ databases">
        <authorList>
            <consortium name="Urmite Genomes"/>
        </authorList>
    </citation>
    <scope>NUCLEOTIDE SEQUENCE [LARGE SCALE GENOMIC DNA]</scope>
    <source>
        <strain evidence="1 2">AB215</strain>
    </source>
</reference>
<evidence type="ECO:0000313" key="2">
    <source>
        <dbReference type="Proteomes" id="UP000240424"/>
    </source>
</evidence>
<dbReference type="Proteomes" id="UP000240424">
    <property type="component" value="Unassembled WGS sequence"/>
</dbReference>
<dbReference type="AlphaFoldDB" id="A0A2U3P7N7"/>
<organism evidence="1 2">
    <name type="scientific">Mycobacterium numidiamassiliense</name>
    <dbReference type="NCBI Taxonomy" id="1841861"/>
    <lineage>
        <taxon>Bacteria</taxon>
        <taxon>Bacillati</taxon>
        <taxon>Actinomycetota</taxon>
        <taxon>Actinomycetes</taxon>
        <taxon>Mycobacteriales</taxon>
        <taxon>Mycobacteriaceae</taxon>
        <taxon>Mycobacterium</taxon>
    </lineage>
</organism>
<sequence>VTAPTEDRSEACVVSLLDWLRAKASSAEATKLEQLVSLLNEIVAAGVLPAL</sequence>
<dbReference type="EMBL" id="FUEZ01000004">
    <property type="protein sequence ID" value="SPM39761.1"/>
    <property type="molecule type" value="Genomic_DNA"/>
</dbReference>
<name>A0A2U3P7N7_9MYCO</name>
<gene>
    <name evidence="1" type="ORF">MNAB215_1950</name>
</gene>
<protein>
    <submittedName>
        <fullName evidence="1">Mycobacterium numidiamassiliense ORFan</fullName>
    </submittedName>
</protein>
<keyword evidence="2" id="KW-1185">Reference proteome</keyword>
<evidence type="ECO:0000313" key="1">
    <source>
        <dbReference type="EMBL" id="SPM39761.1"/>
    </source>
</evidence>